<evidence type="ECO:0000256" key="1">
    <source>
        <dbReference type="ARBA" id="ARBA00005254"/>
    </source>
</evidence>
<dbReference type="InterPro" id="IPR029045">
    <property type="entry name" value="ClpP/crotonase-like_dom_sf"/>
</dbReference>
<dbReference type="EMBL" id="WTVM01000002">
    <property type="protein sequence ID" value="NMG01474.1"/>
    <property type="molecule type" value="Genomic_DNA"/>
</dbReference>
<dbReference type="GO" id="GO:0003824">
    <property type="term" value="F:catalytic activity"/>
    <property type="evidence" value="ECO:0007669"/>
    <property type="project" value="UniProtKB-ARBA"/>
</dbReference>
<keyword evidence="3" id="KW-1185">Reference proteome</keyword>
<dbReference type="Proteomes" id="UP000599523">
    <property type="component" value="Unassembled WGS sequence"/>
</dbReference>
<evidence type="ECO:0000313" key="2">
    <source>
        <dbReference type="EMBL" id="NMG01474.1"/>
    </source>
</evidence>
<dbReference type="PANTHER" id="PTHR43459">
    <property type="entry name" value="ENOYL-COA HYDRATASE"/>
    <property type="match status" value="1"/>
</dbReference>
<organism evidence="2 3">
    <name type="scientific">Azoarcus taiwanensis</name>
    <dbReference type="NCBI Taxonomy" id="666964"/>
    <lineage>
        <taxon>Bacteria</taxon>
        <taxon>Pseudomonadati</taxon>
        <taxon>Pseudomonadota</taxon>
        <taxon>Betaproteobacteria</taxon>
        <taxon>Rhodocyclales</taxon>
        <taxon>Zoogloeaceae</taxon>
        <taxon>Azoarcus</taxon>
    </lineage>
</organism>
<dbReference type="PANTHER" id="PTHR43459:SF1">
    <property type="entry name" value="EG:BACN32G11.4 PROTEIN"/>
    <property type="match status" value="1"/>
</dbReference>
<dbReference type="AlphaFoldDB" id="A0A972F5C2"/>
<dbReference type="RefSeq" id="WP_168986271.1">
    <property type="nucleotide sequence ID" value="NZ_CAWPHM010000222.1"/>
</dbReference>
<comment type="caution">
    <text evidence="2">The sequence shown here is derived from an EMBL/GenBank/DDBJ whole genome shotgun (WGS) entry which is preliminary data.</text>
</comment>
<dbReference type="Pfam" id="PF00378">
    <property type="entry name" value="ECH_1"/>
    <property type="match status" value="1"/>
</dbReference>
<dbReference type="Gene3D" id="1.10.12.10">
    <property type="entry name" value="Lyase 2-enoyl-coa Hydratase, Chain A, domain 2"/>
    <property type="match status" value="1"/>
</dbReference>
<comment type="similarity">
    <text evidence="1">Belongs to the enoyl-CoA hydratase/isomerase family.</text>
</comment>
<proteinExistence type="inferred from homology"/>
<sequence length="271" mass="28373">MSEPVEACGVRLERDGGIAFVTLDRPATRNSLDLPMGIGLRDAVRALMADPPRAVVLRSSGAHFMVGGDVRRFQVLLDESQARCAQEVDELIGAVHDAVIGLTRLPCPVIGLAGGSVAGFGMSLAMACDMLIAGDDARFVLAYSAIGTTPDGGASWHLSRRVGLQRAMAIALLNPQVDAARAKEIGLVADVVPSAELAAQGVALAKRLADGPAMAQAGIKRLLREGLDTDLATALEAERKSFIEMSATADFAEGVRAFCERRPARFGTPPG</sequence>
<dbReference type="SUPFAM" id="SSF52096">
    <property type="entry name" value="ClpP/crotonase"/>
    <property type="match status" value="1"/>
</dbReference>
<dbReference type="InterPro" id="IPR014748">
    <property type="entry name" value="Enoyl-CoA_hydra_C"/>
</dbReference>
<gene>
    <name evidence="2" type="ORF">GPA21_00610</name>
</gene>
<dbReference type="Gene3D" id="3.90.226.10">
    <property type="entry name" value="2-enoyl-CoA Hydratase, Chain A, domain 1"/>
    <property type="match status" value="1"/>
</dbReference>
<accession>A0A972F5C2</accession>
<dbReference type="CDD" id="cd06558">
    <property type="entry name" value="crotonase-like"/>
    <property type="match status" value="1"/>
</dbReference>
<reference evidence="2" key="1">
    <citation type="submission" date="2019-12" db="EMBL/GenBank/DDBJ databases">
        <title>Comparative genomics gives insights into the taxonomy of the Azoarcus-Aromatoleum group and reveals separate origins of nif in the plant-associated Azoarcus and non-plant-associated Aromatoleum sub-groups.</title>
        <authorList>
            <person name="Lafos M."/>
            <person name="Maluk M."/>
            <person name="Batista M."/>
            <person name="Junghare M."/>
            <person name="Carmona M."/>
            <person name="Faoro H."/>
            <person name="Cruz L.M."/>
            <person name="Battistoni F."/>
            <person name="De Souza E."/>
            <person name="Pedrosa F."/>
            <person name="Chen W.-M."/>
            <person name="Poole P.S."/>
            <person name="Dixon R.A."/>
            <person name="James E.K."/>
        </authorList>
    </citation>
    <scope>NUCLEOTIDE SEQUENCE</scope>
    <source>
        <strain evidence="2">NSC3</strain>
    </source>
</reference>
<name>A0A972F5C2_9RHOO</name>
<dbReference type="InterPro" id="IPR001753">
    <property type="entry name" value="Enoyl-CoA_hydra/iso"/>
</dbReference>
<protein>
    <submittedName>
        <fullName evidence="2">Enoyl-CoA hydratase</fullName>
    </submittedName>
</protein>
<evidence type="ECO:0000313" key="3">
    <source>
        <dbReference type="Proteomes" id="UP000599523"/>
    </source>
</evidence>